<name>A0A075V6Q6_9PSEU</name>
<reference evidence="2 3" key="1">
    <citation type="journal article" date="2014" name="J. Biotechnol.">
        <title>Complete genome sequence of the actinobacterium Amycolatopsis japonica MG417-CF17(T) (=DSM 44213T) producing (S,S)-N,N'-ethylenediaminedisuccinic acid.</title>
        <authorList>
            <person name="Stegmann E."/>
            <person name="Albersmeier A."/>
            <person name="Spohn M."/>
            <person name="Gert H."/>
            <person name="Weber T."/>
            <person name="Wohlleben W."/>
            <person name="Kalinowski J."/>
            <person name="Ruckert C."/>
        </authorList>
    </citation>
    <scope>NUCLEOTIDE SEQUENCE [LARGE SCALE GENOMIC DNA]</scope>
    <source>
        <strain evidence="3">MG417-CF17 (DSM 44213)</strain>
    </source>
</reference>
<keyword evidence="3" id="KW-1185">Reference proteome</keyword>
<accession>A0A075V6Q6</accession>
<organism evidence="2 3">
    <name type="scientific">Amycolatopsis japonica</name>
    <dbReference type="NCBI Taxonomy" id="208439"/>
    <lineage>
        <taxon>Bacteria</taxon>
        <taxon>Bacillati</taxon>
        <taxon>Actinomycetota</taxon>
        <taxon>Actinomycetes</taxon>
        <taxon>Pseudonocardiales</taxon>
        <taxon>Pseudonocardiaceae</taxon>
        <taxon>Amycolatopsis</taxon>
        <taxon>Amycolatopsis japonica group</taxon>
    </lineage>
</organism>
<sequence>MSQGILSPLRPRRRCVSAGQIVCLSILTGFTATLTFAGTSATIAAGIAITPFGVVLRHPAPAKAPR</sequence>
<dbReference type="HOGENOM" id="CLU_2821614_0_0_11"/>
<keyword evidence="1" id="KW-0472">Membrane</keyword>
<keyword evidence="1" id="KW-1133">Transmembrane helix</keyword>
<evidence type="ECO:0000313" key="3">
    <source>
        <dbReference type="Proteomes" id="UP000028492"/>
    </source>
</evidence>
<proteinExistence type="predicted"/>
<feature type="transmembrane region" description="Helical" evidence="1">
    <location>
        <begin position="21"/>
        <end position="49"/>
    </location>
</feature>
<dbReference type="EMBL" id="CP008953">
    <property type="protein sequence ID" value="AIG80121.1"/>
    <property type="molecule type" value="Genomic_DNA"/>
</dbReference>
<evidence type="ECO:0000313" key="2">
    <source>
        <dbReference type="EMBL" id="AIG80121.1"/>
    </source>
</evidence>
<gene>
    <name evidence="2" type="ORF">AJAP_36610</name>
</gene>
<keyword evidence="1" id="KW-0812">Transmembrane</keyword>
<dbReference type="STRING" id="208439.AJAP_36610"/>
<dbReference type="AlphaFoldDB" id="A0A075V6Q6"/>
<dbReference type="RefSeq" id="WP_084098442.1">
    <property type="nucleotide sequence ID" value="NZ_CP008953.1"/>
</dbReference>
<dbReference type="KEGG" id="aja:AJAP_36610"/>
<dbReference type="Proteomes" id="UP000028492">
    <property type="component" value="Chromosome"/>
</dbReference>
<protein>
    <submittedName>
        <fullName evidence="2">Putative membrane protein</fullName>
    </submittedName>
</protein>
<evidence type="ECO:0000256" key="1">
    <source>
        <dbReference type="SAM" id="Phobius"/>
    </source>
</evidence>